<evidence type="ECO:0000256" key="4">
    <source>
        <dbReference type="ARBA" id="ARBA00022832"/>
    </source>
</evidence>
<evidence type="ECO:0000256" key="2">
    <source>
        <dbReference type="ARBA" id="ARBA00009233"/>
    </source>
</evidence>
<dbReference type="FunFam" id="1.10.8.400:FF:000001">
    <property type="entry name" value="Enoyl-[acyl-carrier-protein] reductase [NADH]"/>
    <property type="match status" value="1"/>
</dbReference>
<dbReference type="EC" id="1.3.1.9" evidence="9"/>
<name>A0A4S1CDQ0_9BACT</name>
<dbReference type="RefSeq" id="WP_135871327.1">
    <property type="nucleotide sequence ID" value="NZ_SRSC01000003.1"/>
</dbReference>
<dbReference type="EMBL" id="SRSC01000003">
    <property type="protein sequence ID" value="TGU71594.1"/>
    <property type="molecule type" value="Genomic_DNA"/>
</dbReference>
<dbReference type="Proteomes" id="UP000306416">
    <property type="component" value="Unassembled WGS sequence"/>
</dbReference>
<feature type="binding site" evidence="12">
    <location>
        <position position="163"/>
    </location>
    <ligand>
        <name>NAD(+)</name>
        <dbReference type="ChEBI" id="CHEBI:57540"/>
    </ligand>
</feature>
<keyword evidence="6 9" id="KW-0520">NAD</keyword>
<dbReference type="GO" id="GO:0004318">
    <property type="term" value="F:enoyl-[acyl-carrier-protein] reductase (NADH) activity"/>
    <property type="evidence" value="ECO:0007669"/>
    <property type="project" value="UniProtKB-EC"/>
</dbReference>
<dbReference type="InterPro" id="IPR014358">
    <property type="entry name" value="Enoyl-ACP_Rdtase_NADH"/>
</dbReference>
<dbReference type="InterPro" id="IPR036291">
    <property type="entry name" value="NAD(P)-bd_dom_sf"/>
</dbReference>
<comment type="pathway">
    <text evidence="1">Lipid metabolism; fatty acid biosynthesis.</text>
</comment>
<keyword evidence="3 9" id="KW-0444">Lipid biosynthesis</keyword>
<dbReference type="Gene3D" id="1.10.8.400">
    <property type="entry name" value="Enoyl acyl carrier protein reductase"/>
    <property type="match status" value="1"/>
</dbReference>
<evidence type="ECO:0000256" key="1">
    <source>
        <dbReference type="ARBA" id="ARBA00005194"/>
    </source>
</evidence>
<organism evidence="13 14">
    <name type="scientific">Geomonas terrae</name>
    <dbReference type="NCBI Taxonomy" id="2562681"/>
    <lineage>
        <taxon>Bacteria</taxon>
        <taxon>Pseudomonadati</taxon>
        <taxon>Thermodesulfobacteriota</taxon>
        <taxon>Desulfuromonadia</taxon>
        <taxon>Geobacterales</taxon>
        <taxon>Geobacteraceae</taxon>
        <taxon>Geomonas</taxon>
    </lineage>
</organism>
<accession>A0A4S1CDQ0</accession>
<dbReference type="InterPro" id="IPR002347">
    <property type="entry name" value="SDR_fam"/>
</dbReference>
<dbReference type="PANTHER" id="PTHR43159:SF2">
    <property type="entry name" value="ENOYL-[ACYL-CARRIER-PROTEIN] REDUCTASE [NADH], CHLOROPLASTIC"/>
    <property type="match status" value="1"/>
</dbReference>
<evidence type="ECO:0000256" key="10">
    <source>
        <dbReference type="PIRSR" id="PIRSR000094-1"/>
    </source>
</evidence>
<protein>
    <recommendedName>
        <fullName evidence="9">Enoyl-[acyl-carrier-protein] reductase [NADH]</fullName>
        <ecNumber evidence="9">1.3.1.9</ecNumber>
    </recommendedName>
</protein>
<comment type="similarity">
    <text evidence="2 9">Belongs to the short-chain dehydrogenases/reductases (SDR) family. FabI subfamily.</text>
</comment>
<keyword evidence="14" id="KW-1185">Reference proteome</keyword>
<evidence type="ECO:0000256" key="6">
    <source>
        <dbReference type="ARBA" id="ARBA00023027"/>
    </source>
</evidence>
<gene>
    <name evidence="13" type="ORF">E4633_14895</name>
</gene>
<reference evidence="13 14" key="1">
    <citation type="submission" date="2019-04" db="EMBL/GenBank/DDBJ databases">
        <title>Geobacter oryzae sp. nov., ferric-reducing bacteria isolated from paddy soil.</title>
        <authorList>
            <person name="Xu Z."/>
            <person name="Masuda Y."/>
            <person name="Itoh H."/>
            <person name="Senoo K."/>
        </authorList>
    </citation>
    <scope>NUCLEOTIDE SEQUENCE [LARGE SCALE GENOMIC DNA]</scope>
    <source>
        <strain evidence="13 14">Red111</strain>
    </source>
</reference>
<dbReference type="Pfam" id="PF13561">
    <property type="entry name" value="adh_short_C2"/>
    <property type="match status" value="1"/>
</dbReference>
<feature type="binding site" evidence="12">
    <location>
        <begin position="19"/>
        <end position="20"/>
    </location>
    <ligand>
        <name>NAD(+)</name>
        <dbReference type="ChEBI" id="CHEBI:57540"/>
    </ligand>
</feature>
<comment type="caution">
    <text evidence="13">The sequence shown here is derived from an EMBL/GenBank/DDBJ whole genome shotgun (WGS) entry which is preliminary data.</text>
</comment>
<sequence>MGLLEGKKALIFGVANDKSIAWATAEAMHREGAEIALAYAGEAVAKRVAPLAEKLDCKLVLPCDVRSDEELSRLFGEIREAWGGLDILVHSVAFANKEELKGSFLNTTREGFQTALDISTYSLIAMAREAAPLMQGRDGSIVAMTYYGAQKVFPSYNVMGVAKAALEATVRYLAEAMGPEGTRVNGVSAGPLRTLASAGIGGFGQIAGHVADKAPLRRNISQEEVGNAVLYLASPLASGVTGEIHFVDCGYNIIGM</sequence>
<evidence type="ECO:0000313" key="13">
    <source>
        <dbReference type="EMBL" id="TGU71594.1"/>
    </source>
</evidence>
<evidence type="ECO:0000256" key="11">
    <source>
        <dbReference type="PIRSR" id="PIRSR000094-2"/>
    </source>
</evidence>
<dbReference type="PANTHER" id="PTHR43159">
    <property type="entry name" value="ENOYL-[ACYL-CARRIER-PROTEIN] REDUCTASE"/>
    <property type="match status" value="1"/>
</dbReference>
<dbReference type="CDD" id="cd05372">
    <property type="entry name" value="ENR_SDR"/>
    <property type="match status" value="1"/>
</dbReference>
<feature type="binding site" evidence="12">
    <location>
        <position position="13"/>
    </location>
    <ligand>
        <name>NAD(+)</name>
        <dbReference type="ChEBI" id="CHEBI:57540"/>
    </ligand>
</feature>
<feature type="binding site" evidence="12">
    <location>
        <begin position="64"/>
        <end position="65"/>
    </location>
    <ligand>
        <name>NAD(+)</name>
        <dbReference type="ChEBI" id="CHEBI:57540"/>
    </ligand>
</feature>
<feature type="active site" description="Proton acceptor" evidence="10">
    <location>
        <position position="146"/>
    </location>
</feature>
<evidence type="ECO:0000256" key="9">
    <source>
        <dbReference type="PIRNR" id="PIRNR000094"/>
    </source>
</evidence>
<dbReference type="UniPathway" id="UPA00094"/>
<dbReference type="Gene3D" id="3.40.50.720">
    <property type="entry name" value="NAD(P)-binding Rossmann-like Domain"/>
    <property type="match status" value="1"/>
</dbReference>
<keyword evidence="7" id="KW-0443">Lipid metabolism</keyword>
<comment type="catalytic activity">
    <reaction evidence="9">
        <text>a 2,3-saturated acyl-[ACP] + NAD(+) = a (2E)-enoyl-[ACP] + NADH + H(+)</text>
        <dbReference type="Rhea" id="RHEA:10240"/>
        <dbReference type="Rhea" id="RHEA-COMP:9925"/>
        <dbReference type="Rhea" id="RHEA-COMP:9926"/>
        <dbReference type="ChEBI" id="CHEBI:15378"/>
        <dbReference type="ChEBI" id="CHEBI:57540"/>
        <dbReference type="ChEBI" id="CHEBI:57945"/>
        <dbReference type="ChEBI" id="CHEBI:78784"/>
        <dbReference type="ChEBI" id="CHEBI:78785"/>
        <dbReference type="EC" id="1.3.1.9"/>
    </reaction>
</comment>
<evidence type="ECO:0000256" key="12">
    <source>
        <dbReference type="PIRSR" id="PIRSR000094-3"/>
    </source>
</evidence>
<feature type="binding site" evidence="12">
    <location>
        <position position="92"/>
    </location>
    <ligand>
        <name>NAD(+)</name>
        <dbReference type="ChEBI" id="CHEBI:57540"/>
    </ligand>
</feature>
<dbReference type="SUPFAM" id="SSF51735">
    <property type="entry name" value="NAD(P)-binding Rossmann-fold domains"/>
    <property type="match status" value="1"/>
</dbReference>
<dbReference type="PIRSF" id="PIRSF000094">
    <property type="entry name" value="Enoyl-ACP_rdct"/>
    <property type="match status" value="1"/>
</dbReference>
<evidence type="ECO:0000256" key="8">
    <source>
        <dbReference type="ARBA" id="ARBA00023160"/>
    </source>
</evidence>
<feature type="active site" description="Proton acceptor" evidence="10">
    <location>
        <position position="156"/>
    </location>
</feature>
<dbReference type="AlphaFoldDB" id="A0A4S1CDQ0"/>
<keyword evidence="4" id="KW-0276">Fatty acid metabolism</keyword>
<feature type="binding site" evidence="11">
    <location>
        <position position="95"/>
    </location>
    <ligand>
        <name>substrate</name>
    </ligand>
</feature>
<evidence type="ECO:0000256" key="5">
    <source>
        <dbReference type="ARBA" id="ARBA00023002"/>
    </source>
</evidence>
<dbReference type="GO" id="GO:0006633">
    <property type="term" value="P:fatty acid biosynthetic process"/>
    <property type="evidence" value="ECO:0007669"/>
    <property type="project" value="UniProtKB-UniPathway"/>
</dbReference>
<evidence type="ECO:0000256" key="3">
    <source>
        <dbReference type="ARBA" id="ARBA00022516"/>
    </source>
</evidence>
<dbReference type="PRINTS" id="PR00081">
    <property type="entry name" value="GDHRDH"/>
</dbReference>
<keyword evidence="5 9" id="KW-0560">Oxidoreductase</keyword>
<proteinExistence type="inferred from homology"/>
<dbReference type="FunFam" id="3.40.50.720:FF:000054">
    <property type="entry name" value="Enoyl-[acyl-carrier-protein] reductase [NADH]"/>
    <property type="match status" value="1"/>
</dbReference>
<keyword evidence="8 9" id="KW-0275">Fatty acid biosynthesis</keyword>
<evidence type="ECO:0000256" key="7">
    <source>
        <dbReference type="ARBA" id="ARBA00023098"/>
    </source>
</evidence>
<evidence type="ECO:0000313" key="14">
    <source>
        <dbReference type="Proteomes" id="UP000306416"/>
    </source>
</evidence>